<dbReference type="Gene3D" id="3.30.420.10">
    <property type="entry name" value="Ribonuclease H-like superfamily/Ribonuclease H"/>
    <property type="match status" value="1"/>
</dbReference>
<reference evidence="3 4" key="1">
    <citation type="submission" date="2016-06" db="EMBL/GenBank/DDBJ databases">
        <authorList>
            <person name="Kjaerup R.B."/>
            <person name="Dalgaard T.S."/>
            <person name="Juul-Madsen H.R."/>
        </authorList>
    </citation>
    <scope>NUCLEOTIDE SEQUENCE [LARGE SCALE GENOMIC DNA]</scope>
    <source>
        <strain evidence="3 4">1199456.5</strain>
    </source>
</reference>
<dbReference type="PROSITE" id="PS50994">
    <property type="entry name" value="INTEGRASE"/>
    <property type="match status" value="1"/>
</dbReference>
<accession>A0A1A0MNN9</accession>
<evidence type="ECO:0000313" key="3">
    <source>
        <dbReference type="EMBL" id="OBA87030.1"/>
    </source>
</evidence>
<protein>
    <submittedName>
        <fullName evidence="3">Integrase</fullName>
    </submittedName>
</protein>
<dbReference type="GO" id="GO:0003676">
    <property type="term" value="F:nucleic acid binding"/>
    <property type="evidence" value="ECO:0007669"/>
    <property type="project" value="InterPro"/>
</dbReference>
<dbReference type="InterPro" id="IPR012337">
    <property type="entry name" value="RNaseH-like_sf"/>
</dbReference>
<feature type="domain" description="Integrase catalytic" evidence="2">
    <location>
        <begin position="254"/>
        <end position="484"/>
    </location>
</feature>
<feature type="region of interest" description="Disordered" evidence="1">
    <location>
        <begin position="617"/>
        <end position="664"/>
    </location>
</feature>
<dbReference type="SUPFAM" id="SSF53098">
    <property type="entry name" value="Ribonuclease H-like"/>
    <property type="match status" value="1"/>
</dbReference>
<dbReference type="EMBL" id="LZSF01000132">
    <property type="protein sequence ID" value="OBA87030.1"/>
    <property type="molecule type" value="Genomic_DNA"/>
</dbReference>
<feature type="compositionally biased region" description="Basic and acidic residues" evidence="1">
    <location>
        <begin position="620"/>
        <end position="632"/>
    </location>
</feature>
<feature type="region of interest" description="Disordered" evidence="1">
    <location>
        <begin position="230"/>
        <end position="264"/>
    </location>
</feature>
<evidence type="ECO:0000256" key="1">
    <source>
        <dbReference type="SAM" id="MobiDB-lite"/>
    </source>
</evidence>
<dbReference type="AlphaFoldDB" id="A0A1A0MNN9"/>
<feature type="compositionally biased region" description="Polar residues" evidence="1">
    <location>
        <begin position="235"/>
        <end position="244"/>
    </location>
</feature>
<dbReference type="Pfam" id="PF09299">
    <property type="entry name" value="Mu-transpos_C"/>
    <property type="match status" value="1"/>
</dbReference>
<evidence type="ECO:0000259" key="2">
    <source>
        <dbReference type="PROSITE" id="PS50994"/>
    </source>
</evidence>
<dbReference type="InterPro" id="IPR001584">
    <property type="entry name" value="Integrase_cat-core"/>
</dbReference>
<name>A0A1A0MNN9_MYCMU</name>
<organism evidence="3 4">
    <name type="scientific">Mycolicibacterium mucogenicum</name>
    <name type="common">Mycobacterium mucogenicum</name>
    <dbReference type="NCBI Taxonomy" id="56689"/>
    <lineage>
        <taxon>Bacteria</taxon>
        <taxon>Bacillati</taxon>
        <taxon>Actinomycetota</taxon>
        <taxon>Actinomycetes</taxon>
        <taxon>Mycobacteriales</taxon>
        <taxon>Mycobacteriaceae</taxon>
        <taxon>Mycolicibacterium</taxon>
    </lineage>
</organism>
<sequence length="684" mass="75092">MKTVRLFDLLSYDGHTWQVVAQDGPQLALKELISGRIQRIGVAELLGDESFLPDVPDRLPQLDSAAVLETLDSVARERVAFLRRHIVEILTGRPPADFDGLYEDSSTSVRREYDPKLPLKDRIAAKVSELAAANTPVGYRSLERYIQAYRQDGVAGLVDGRMQRRSTPTGRIDPAVVSLLEDAVKRQTNISTGTRSRVIKQVSLEAAQLGLPLPSRSTLYRAVDNLEKSRHPFGNATTRRTQANRPDRTWGRQAPSRPGELTEVDSTPMDLMAIYPDGSAGRVDLTLMLDVATRTLCSAILRPVATKSVDAAVLLARALTPLPMQPGWSRSVSFSRSILPAGMIEGDEGIRAGVAAKPVIVPESITVDRGKVYVGSTFLNACERLQISVTKAAPRTPTDKPHVERVFAAINSGFTQYLAGYVGPNVVKRGAAADAEAMWTLAELQNLLDLWIVAVWQNKPHPGLRHPAMPKKDLTPNEAYAALASVAPTVNVALDRDDYIGLLPVTYRSIQGYGINFENLHYDHPALHRYRGVKSGLPLPANGGWEVRYDPYRLQSIFVRDHFRSEWIEAEWSLAKQALAPFSLDVLRAARKAVQNRGENPSGVDVLAEISRIQTGGARTVKEQRAAKRDSVNRPVVPPLSPTAEQADPTATGDKPLASVSAINAVSDIPRRRAARRIDDEDED</sequence>
<dbReference type="GO" id="GO:0015074">
    <property type="term" value="P:DNA integration"/>
    <property type="evidence" value="ECO:0007669"/>
    <property type="project" value="InterPro"/>
</dbReference>
<dbReference type="OrthoDB" id="52928at2"/>
<gene>
    <name evidence="3" type="ORF">A5642_21170</name>
</gene>
<dbReference type="RefSeq" id="WP_064859192.1">
    <property type="nucleotide sequence ID" value="NZ_LZSF01000132.1"/>
</dbReference>
<evidence type="ECO:0000313" key="4">
    <source>
        <dbReference type="Proteomes" id="UP000093962"/>
    </source>
</evidence>
<dbReference type="InterPro" id="IPR036397">
    <property type="entry name" value="RNaseH_sf"/>
</dbReference>
<dbReference type="Proteomes" id="UP000093962">
    <property type="component" value="Unassembled WGS sequence"/>
</dbReference>
<comment type="caution">
    <text evidence="3">The sequence shown here is derived from an EMBL/GenBank/DDBJ whole genome shotgun (WGS) entry which is preliminary data.</text>
</comment>
<proteinExistence type="predicted"/>
<dbReference type="InterPro" id="IPR015378">
    <property type="entry name" value="Transposase-like_Mu_C"/>
</dbReference>